<dbReference type="PROSITE" id="PS51257">
    <property type="entry name" value="PROKAR_LIPOPROTEIN"/>
    <property type="match status" value="1"/>
</dbReference>
<evidence type="ECO:0008006" key="4">
    <source>
        <dbReference type="Google" id="ProtNLM"/>
    </source>
</evidence>
<evidence type="ECO:0000313" key="3">
    <source>
        <dbReference type="Proteomes" id="UP001161325"/>
    </source>
</evidence>
<dbReference type="Proteomes" id="UP001161325">
    <property type="component" value="Unassembled WGS sequence"/>
</dbReference>
<reference evidence="2" key="1">
    <citation type="submission" date="2022-08" db="EMBL/GenBank/DDBJ databases">
        <title>Draft genome sequencing of Roseisolibacter agri AW1220.</title>
        <authorList>
            <person name="Tobiishi Y."/>
            <person name="Tonouchi A."/>
        </authorList>
    </citation>
    <scope>NUCLEOTIDE SEQUENCE</scope>
    <source>
        <strain evidence="2">AW1220</strain>
    </source>
</reference>
<feature type="chain" id="PRO_5041311043" description="Lipoprotein" evidence="1">
    <location>
        <begin position="35"/>
        <end position="186"/>
    </location>
</feature>
<dbReference type="RefSeq" id="WP_284350743.1">
    <property type="nucleotide sequence ID" value="NZ_BRXS01000004.1"/>
</dbReference>
<name>A0AA37Q493_9BACT</name>
<sequence>MSHRPLARRAPQLRRALPALVAVAALAGTGCRSAGPFKISPISDAMTPSTLLGCVAEVAAERGLPVIEQRAEADEPTLFARSTALDAPQSADPRRVDMLTVSFKKLGRGLKVLAQTFVVRGQPAASGAVASAAAPAVVRPAANVSAGPAVADDTPNDGTLWQATQPSLRVAEARDAVLARCGSLGP</sequence>
<accession>A0AA37Q493</accession>
<comment type="caution">
    <text evidence="2">The sequence shown here is derived from an EMBL/GenBank/DDBJ whole genome shotgun (WGS) entry which is preliminary data.</text>
</comment>
<organism evidence="2 3">
    <name type="scientific">Roseisolibacter agri</name>
    <dbReference type="NCBI Taxonomy" id="2014610"/>
    <lineage>
        <taxon>Bacteria</taxon>
        <taxon>Pseudomonadati</taxon>
        <taxon>Gemmatimonadota</taxon>
        <taxon>Gemmatimonadia</taxon>
        <taxon>Gemmatimonadales</taxon>
        <taxon>Gemmatimonadaceae</taxon>
        <taxon>Roseisolibacter</taxon>
    </lineage>
</organism>
<protein>
    <recommendedName>
        <fullName evidence="4">Lipoprotein</fullName>
    </recommendedName>
</protein>
<gene>
    <name evidence="2" type="ORF">rosag_27980</name>
</gene>
<feature type="signal peptide" evidence="1">
    <location>
        <begin position="1"/>
        <end position="34"/>
    </location>
</feature>
<dbReference type="EMBL" id="BRXS01000004">
    <property type="protein sequence ID" value="GLC26285.1"/>
    <property type="molecule type" value="Genomic_DNA"/>
</dbReference>
<evidence type="ECO:0000256" key="1">
    <source>
        <dbReference type="SAM" id="SignalP"/>
    </source>
</evidence>
<dbReference type="AlphaFoldDB" id="A0AA37Q493"/>
<evidence type="ECO:0000313" key="2">
    <source>
        <dbReference type="EMBL" id="GLC26285.1"/>
    </source>
</evidence>
<proteinExistence type="predicted"/>
<keyword evidence="3" id="KW-1185">Reference proteome</keyword>
<keyword evidence="1" id="KW-0732">Signal</keyword>